<dbReference type="PANTHER" id="PTHR32046">
    <property type="entry name" value="G DOMAIN-CONTAINING PROTEIN"/>
    <property type="match status" value="1"/>
</dbReference>
<feature type="domain" description="G" evidence="3">
    <location>
        <begin position="90"/>
        <end position="213"/>
    </location>
</feature>
<accession>A0A397TLG5</accession>
<reference evidence="4 5" key="1">
    <citation type="submission" date="2018-06" db="EMBL/GenBank/DDBJ databases">
        <title>Comparative genomics reveals the genomic features of Rhizophagus irregularis, R. cerebriforme, R. diaphanum and Gigaspora rosea, and their symbiotic lifestyle signature.</title>
        <authorList>
            <person name="Morin E."/>
            <person name="San Clemente H."/>
            <person name="Chen E.C.H."/>
            <person name="De La Providencia I."/>
            <person name="Hainaut M."/>
            <person name="Kuo A."/>
            <person name="Kohler A."/>
            <person name="Murat C."/>
            <person name="Tang N."/>
            <person name="Roy S."/>
            <person name="Loubradou J."/>
            <person name="Henrissat B."/>
            <person name="Grigoriev I.V."/>
            <person name="Corradi N."/>
            <person name="Roux C."/>
            <person name="Martin F.M."/>
        </authorList>
    </citation>
    <scope>NUCLEOTIDE SEQUENCE [LARGE SCALE GENOMIC DNA]</scope>
    <source>
        <strain evidence="4 5">DAOM 227022</strain>
    </source>
</reference>
<keyword evidence="5" id="KW-1185">Reference proteome</keyword>
<comment type="caution">
    <text evidence="4">The sequence shown here is derived from an EMBL/GenBank/DDBJ whole genome shotgun (WGS) entry which is preliminary data.</text>
</comment>
<evidence type="ECO:0000256" key="1">
    <source>
        <dbReference type="SAM" id="Coils"/>
    </source>
</evidence>
<dbReference type="OrthoDB" id="2611327at2759"/>
<dbReference type="STRING" id="658196.A0A397TLG5"/>
<proteinExistence type="predicted"/>
<name>A0A397TLG5_9GLOM</name>
<evidence type="ECO:0000256" key="2">
    <source>
        <dbReference type="SAM" id="MobiDB-lite"/>
    </source>
</evidence>
<evidence type="ECO:0000313" key="5">
    <source>
        <dbReference type="Proteomes" id="UP000265703"/>
    </source>
</evidence>
<dbReference type="Pfam" id="PF01926">
    <property type="entry name" value="MMR_HSR1"/>
    <property type="match status" value="1"/>
</dbReference>
<dbReference type="AlphaFoldDB" id="A0A397TLG5"/>
<dbReference type="InterPro" id="IPR027417">
    <property type="entry name" value="P-loop_NTPase"/>
</dbReference>
<feature type="region of interest" description="Disordered" evidence="2">
    <location>
        <begin position="25"/>
        <end position="78"/>
    </location>
</feature>
<sequence>MSNRNNFSDDYALGLQEMFPTFLRTQNNNNRHDNFTHNYNSDYDKRNNNNNSYYDSRNDYGNDRNNSYQKSRKSTRNKINLPGQESRVFKILLLGGTGTGKSTIINTMTNYFLGGTLENLKVVIPSKYYKVTEKKFVNEHSEAKLDDVTKSQTTKCYNYEFNHPDNPAYKFIFIDTPGLSDTNGVKQDDKNIKEIVDAAISAGSLSAIVIIANGTEARVTPSIKNTLVRLSNNLPDVLVDHNLLLILTKCAKSSACFSEDAFEKEIAKPKKVFYMDNQAFCNDPQIWKDDEDEYHTVQFHWDKSIKTINELLMAVTQLSSTSTQAFEKMKTYRNSIKSEIVKVTQDIANIQKVQDSLDAAQKALQQTGDKKNSFANYTTTETITLKSIVKAERHSTVCMLHFKSDVICHDGCGLEFNNSSGTDHFRYCSCMGSNGLCTKCGCGPSSHYHDNVKMGVKTQTISKVLEDLKAQFESANQQYQKYSSDKNTYQSSLSNLQATADAKYGLIHKLCFDLSKICSRFNFVDELHANIESMRQDARILQNNNLRNNAEKEIQRLEKLVNDLSSKRGGTYN</sequence>
<dbReference type="GO" id="GO:0005525">
    <property type="term" value="F:GTP binding"/>
    <property type="evidence" value="ECO:0007669"/>
    <property type="project" value="InterPro"/>
</dbReference>
<dbReference type="PANTHER" id="PTHR32046:SF12">
    <property type="entry name" value="AIG1-TYPE G DOMAIN-CONTAINING PROTEIN"/>
    <property type="match status" value="1"/>
</dbReference>
<dbReference type="EMBL" id="QKYT01000011">
    <property type="protein sequence ID" value="RIA98782.1"/>
    <property type="molecule type" value="Genomic_DNA"/>
</dbReference>
<dbReference type="SUPFAM" id="SSF52540">
    <property type="entry name" value="P-loop containing nucleoside triphosphate hydrolases"/>
    <property type="match status" value="1"/>
</dbReference>
<dbReference type="Proteomes" id="UP000265703">
    <property type="component" value="Unassembled WGS sequence"/>
</dbReference>
<feature type="coiled-coil region" evidence="1">
    <location>
        <begin position="524"/>
        <end position="567"/>
    </location>
</feature>
<gene>
    <name evidence="4" type="ORF">C1645_731353</name>
</gene>
<keyword evidence="1" id="KW-0175">Coiled coil</keyword>
<dbReference type="InterPro" id="IPR006073">
    <property type="entry name" value="GTP-bd"/>
</dbReference>
<evidence type="ECO:0000259" key="3">
    <source>
        <dbReference type="Pfam" id="PF01926"/>
    </source>
</evidence>
<dbReference type="CDD" id="cd00882">
    <property type="entry name" value="Ras_like_GTPase"/>
    <property type="match status" value="1"/>
</dbReference>
<evidence type="ECO:0000313" key="4">
    <source>
        <dbReference type="EMBL" id="RIA98782.1"/>
    </source>
</evidence>
<dbReference type="Gene3D" id="3.40.50.300">
    <property type="entry name" value="P-loop containing nucleotide triphosphate hydrolases"/>
    <property type="match status" value="1"/>
</dbReference>
<organism evidence="4 5">
    <name type="scientific">Glomus cerebriforme</name>
    <dbReference type="NCBI Taxonomy" id="658196"/>
    <lineage>
        <taxon>Eukaryota</taxon>
        <taxon>Fungi</taxon>
        <taxon>Fungi incertae sedis</taxon>
        <taxon>Mucoromycota</taxon>
        <taxon>Glomeromycotina</taxon>
        <taxon>Glomeromycetes</taxon>
        <taxon>Glomerales</taxon>
        <taxon>Glomeraceae</taxon>
        <taxon>Glomus</taxon>
    </lineage>
</organism>
<protein>
    <recommendedName>
        <fullName evidence="3">G domain-containing protein</fullName>
    </recommendedName>
</protein>